<dbReference type="InParanoid" id="A0A0C2S357"/>
<proteinExistence type="predicted"/>
<keyword evidence="3" id="KW-1185">Reference proteome</keyword>
<gene>
    <name evidence="2" type="ORF">M378DRAFT_28121</name>
</gene>
<dbReference type="Proteomes" id="UP000054549">
    <property type="component" value="Unassembled WGS sequence"/>
</dbReference>
<feature type="compositionally biased region" description="Basic and acidic residues" evidence="1">
    <location>
        <begin position="66"/>
        <end position="79"/>
    </location>
</feature>
<feature type="region of interest" description="Disordered" evidence="1">
    <location>
        <begin position="55"/>
        <end position="79"/>
    </location>
</feature>
<dbReference type="HOGENOM" id="CLU_2605516_0_0_1"/>
<dbReference type="EMBL" id="KN818384">
    <property type="protein sequence ID" value="KIL57065.1"/>
    <property type="molecule type" value="Genomic_DNA"/>
</dbReference>
<dbReference type="AlphaFoldDB" id="A0A0C2S357"/>
<name>A0A0C2S357_AMAMK</name>
<evidence type="ECO:0000256" key="1">
    <source>
        <dbReference type="SAM" id="MobiDB-lite"/>
    </source>
</evidence>
<evidence type="ECO:0000313" key="2">
    <source>
        <dbReference type="EMBL" id="KIL57065.1"/>
    </source>
</evidence>
<accession>A0A0C2S357</accession>
<organism evidence="2 3">
    <name type="scientific">Amanita muscaria (strain Koide BX008)</name>
    <dbReference type="NCBI Taxonomy" id="946122"/>
    <lineage>
        <taxon>Eukaryota</taxon>
        <taxon>Fungi</taxon>
        <taxon>Dikarya</taxon>
        <taxon>Basidiomycota</taxon>
        <taxon>Agaricomycotina</taxon>
        <taxon>Agaricomycetes</taxon>
        <taxon>Agaricomycetidae</taxon>
        <taxon>Agaricales</taxon>
        <taxon>Pluteineae</taxon>
        <taxon>Amanitaceae</taxon>
        <taxon>Amanita</taxon>
    </lineage>
</organism>
<reference evidence="2 3" key="1">
    <citation type="submission" date="2014-04" db="EMBL/GenBank/DDBJ databases">
        <title>Evolutionary Origins and Diversification of the Mycorrhizal Mutualists.</title>
        <authorList>
            <consortium name="DOE Joint Genome Institute"/>
            <consortium name="Mycorrhizal Genomics Consortium"/>
            <person name="Kohler A."/>
            <person name="Kuo A."/>
            <person name="Nagy L.G."/>
            <person name="Floudas D."/>
            <person name="Copeland A."/>
            <person name="Barry K.W."/>
            <person name="Cichocki N."/>
            <person name="Veneault-Fourrey C."/>
            <person name="LaButti K."/>
            <person name="Lindquist E.A."/>
            <person name="Lipzen A."/>
            <person name="Lundell T."/>
            <person name="Morin E."/>
            <person name="Murat C."/>
            <person name="Riley R."/>
            <person name="Ohm R."/>
            <person name="Sun H."/>
            <person name="Tunlid A."/>
            <person name="Henrissat B."/>
            <person name="Grigoriev I.V."/>
            <person name="Hibbett D.S."/>
            <person name="Martin F."/>
        </authorList>
    </citation>
    <scope>NUCLEOTIDE SEQUENCE [LARGE SCALE GENOMIC DNA]</scope>
    <source>
        <strain evidence="2 3">Koide BX008</strain>
    </source>
</reference>
<sequence>MNLYGRTGQYPRWSQLQRTISPQPLPISSNLHLHTSAVIYTISWCTDTYTVQDVPDVSGGGEMQNDPERNDGRSRVWPT</sequence>
<protein>
    <submittedName>
        <fullName evidence="2">Uncharacterized protein</fullName>
    </submittedName>
</protein>
<evidence type="ECO:0000313" key="3">
    <source>
        <dbReference type="Proteomes" id="UP000054549"/>
    </source>
</evidence>